<dbReference type="EMBL" id="LAYC01000001">
    <property type="protein sequence ID" value="KYK59874.1"/>
    <property type="molecule type" value="Genomic_DNA"/>
</dbReference>
<dbReference type="AlphaFoldDB" id="A0A151GRY9"/>
<evidence type="ECO:0000256" key="5">
    <source>
        <dbReference type="ARBA" id="ARBA00023002"/>
    </source>
</evidence>
<gene>
    <name evidence="11" type="ORF">DCS_01008</name>
</gene>
<organism evidence="11 12">
    <name type="scientific">Drechmeria coniospora</name>
    <name type="common">Nematophagous fungus</name>
    <name type="synonym">Meria coniospora</name>
    <dbReference type="NCBI Taxonomy" id="98403"/>
    <lineage>
        <taxon>Eukaryota</taxon>
        <taxon>Fungi</taxon>
        <taxon>Dikarya</taxon>
        <taxon>Ascomycota</taxon>
        <taxon>Pezizomycotina</taxon>
        <taxon>Sordariomycetes</taxon>
        <taxon>Hypocreomycetidae</taxon>
        <taxon>Hypocreales</taxon>
        <taxon>Ophiocordycipitaceae</taxon>
        <taxon>Drechmeria</taxon>
    </lineage>
</organism>
<evidence type="ECO:0000256" key="10">
    <source>
        <dbReference type="SAM" id="Phobius"/>
    </source>
</evidence>
<keyword evidence="4 8" id="KW-0479">Metal-binding</keyword>
<dbReference type="InParanoid" id="A0A151GRY9"/>
<sequence>MAAKDLVLSISWAQFASIAFVIWALYAVTVAIRRLWISPIAHIPGPKLAALSQYYEFFYDIILGGQYTFRIIEMHKKYGGIVRINPWEVHVADCDFHSELYSTKPRDKWAFYAKQFGAPHCALATLDHYHHKLRRSALNPFFSTQSVRNLQPVLDERVNALLEALERCATRQRGRPLNVMYPFSAFSNDVINEYAFARSDHLIEEPDFGAEVTDNLLTGTHMGMFVKHMSWALRLVSSLPESFSGCWVPGWGGFLKMKKDIVDQICEIKASENTAKWQLDVSHPTIFHEMLSSKLLPAEEKTPTRLAQEGQILVQGGTLTTSWTLTMAIFHLLHQPDKLRRLRDELFEAMPEPDEAVPLARLEKLPYLRAVVKEALRHNIGTSGRLPRIAPHEVLAWTDPKTGKRWTIPPGSVVSMSPFLLMSNDDVFPDAVGFHPERWLEGAGEGLEKYLIQVFGGGTRICLGMALAHAELHLLLAKLFRRWGGGGRVGETTDGDRRPGDVGVLKIFETTARDCQMASDYFVPIPYKGSKGVRVVMELN</sequence>
<dbReference type="Gene3D" id="1.10.630.10">
    <property type="entry name" value="Cytochrome P450"/>
    <property type="match status" value="1"/>
</dbReference>
<dbReference type="Pfam" id="PF00067">
    <property type="entry name" value="p450"/>
    <property type="match status" value="1"/>
</dbReference>
<keyword evidence="3 8" id="KW-0349">Heme</keyword>
<dbReference type="PRINTS" id="PR00385">
    <property type="entry name" value="P450"/>
</dbReference>
<feature type="transmembrane region" description="Helical" evidence="10">
    <location>
        <begin position="12"/>
        <end position="32"/>
    </location>
</feature>
<evidence type="ECO:0000256" key="4">
    <source>
        <dbReference type="ARBA" id="ARBA00022723"/>
    </source>
</evidence>
<evidence type="ECO:0000256" key="7">
    <source>
        <dbReference type="ARBA" id="ARBA00023033"/>
    </source>
</evidence>
<comment type="similarity">
    <text evidence="2 9">Belongs to the cytochrome P450 family.</text>
</comment>
<comment type="cofactor">
    <cofactor evidence="1 8">
        <name>heme</name>
        <dbReference type="ChEBI" id="CHEBI:30413"/>
    </cofactor>
</comment>
<comment type="caution">
    <text evidence="11">The sequence shown here is derived from an EMBL/GenBank/DDBJ whole genome shotgun (WGS) entry which is preliminary data.</text>
</comment>
<name>A0A151GRY9_DRECN</name>
<keyword evidence="10" id="KW-1133">Transmembrane helix</keyword>
<dbReference type="PROSITE" id="PS00086">
    <property type="entry name" value="CYTOCHROME_P450"/>
    <property type="match status" value="1"/>
</dbReference>
<dbReference type="STRING" id="98403.A0A151GRY9"/>
<proteinExistence type="inferred from homology"/>
<dbReference type="InterPro" id="IPR050121">
    <property type="entry name" value="Cytochrome_P450_monoxygenase"/>
</dbReference>
<accession>A0A151GRY9</accession>
<evidence type="ECO:0000256" key="6">
    <source>
        <dbReference type="ARBA" id="ARBA00023004"/>
    </source>
</evidence>
<evidence type="ECO:0000256" key="9">
    <source>
        <dbReference type="RuleBase" id="RU000461"/>
    </source>
</evidence>
<dbReference type="GO" id="GO:0016705">
    <property type="term" value="F:oxidoreductase activity, acting on paired donors, with incorporation or reduction of molecular oxygen"/>
    <property type="evidence" value="ECO:0007669"/>
    <property type="project" value="InterPro"/>
</dbReference>
<keyword evidence="10" id="KW-0812">Transmembrane</keyword>
<protein>
    <recommendedName>
        <fullName evidence="13">Cytochrome P450</fullName>
    </recommendedName>
</protein>
<keyword evidence="7 9" id="KW-0503">Monooxygenase</keyword>
<dbReference type="RefSeq" id="XP_040659226.1">
    <property type="nucleotide sequence ID" value="XM_040798343.1"/>
</dbReference>
<evidence type="ECO:0000256" key="8">
    <source>
        <dbReference type="PIRSR" id="PIRSR602403-1"/>
    </source>
</evidence>
<evidence type="ECO:0008006" key="13">
    <source>
        <dbReference type="Google" id="ProtNLM"/>
    </source>
</evidence>
<dbReference type="PANTHER" id="PTHR24305">
    <property type="entry name" value="CYTOCHROME P450"/>
    <property type="match status" value="1"/>
</dbReference>
<dbReference type="GeneID" id="63713651"/>
<reference evidence="11 12" key="1">
    <citation type="journal article" date="2016" name="Sci. Rep.">
        <title>Insights into Adaptations to a Near-Obligate Nematode Endoparasitic Lifestyle from the Finished Genome of Drechmeria coniospora.</title>
        <authorList>
            <person name="Zhang L."/>
            <person name="Zhou Z."/>
            <person name="Guo Q."/>
            <person name="Fokkens L."/>
            <person name="Miskei M."/>
            <person name="Pocsi I."/>
            <person name="Zhang W."/>
            <person name="Chen M."/>
            <person name="Wang L."/>
            <person name="Sun Y."/>
            <person name="Donzelli B.G."/>
            <person name="Gibson D.M."/>
            <person name="Nelson D.R."/>
            <person name="Luo J.G."/>
            <person name="Rep M."/>
            <person name="Liu H."/>
            <person name="Yang S."/>
            <person name="Wang J."/>
            <person name="Krasnoff S.B."/>
            <person name="Xu Y."/>
            <person name="Molnar I."/>
            <person name="Lin M."/>
        </authorList>
    </citation>
    <scope>NUCLEOTIDE SEQUENCE [LARGE SCALE GENOMIC DNA]</scope>
    <source>
        <strain evidence="11 12">ARSEF 6962</strain>
    </source>
</reference>
<dbReference type="GO" id="GO:0020037">
    <property type="term" value="F:heme binding"/>
    <property type="evidence" value="ECO:0007669"/>
    <property type="project" value="InterPro"/>
</dbReference>
<evidence type="ECO:0000256" key="1">
    <source>
        <dbReference type="ARBA" id="ARBA00001971"/>
    </source>
</evidence>
<dbReference type="InterPro" id="IPR017972">
    <property type="entry name" value="Cyt_P450_CS"/>
</dbReference>
<keyword evidence="5 9" id="KW-0560">Oxidoreductase</keyword>
<dbReference type="InterPro" id="IPR001128">
    <property type="entry name" value="Cyt_P450"/>
</dbReference>
<keyword evidence="6 8" id="KW-0408">Iron</keyword>
<dbReference type="PANTHER" id="PTHR24305:SF157">
    <property type="entry name" value="N-ACETYLTRYPTOPHAN 6-HYDROXYLASE IVOC-RELATED"/>
    <property type="match status" value="1"/>
</dbReference>
<dbReference type="InterPro" id="IPR002403">
    <property type="entry name" value="Cyt_P450_E_grp-IV"/>
</dbReference>
<dbReference type="SUPFAM" id="SSF48264">
    <property type="entry name" value="Cytochrome P450"/>
    <property type="match status" value="1"/>
</dbReference>
<keyword evidence="12" id="KW-1185">Reference proteome</keyword>
<dbReference type="CDD" id="cd11062">
    <property type="entry name" value="CYP58-like"/>
    <property type="match status" value="1"/>
</dbReference>
<evidence type="ECO:0000313" key="12">
    <source>
        <dbReference type="Proteomes" id="UP000076580"/>
    </source>
</evidence>
<keyword evidence="10" id="KW-0472">Membrane</keyword>
<evidence type="ECO:0000256" key="3">
    <source>
        <dbReference type="ARBA" id="ARBA00022617"/>
    </source>
</evidence>
<evidence type="ECO:0000256" key="2">
    <source>
        <dbReference type="ARBA" id="ARBA00010617"/>
    </source>
</evidence>
<dbReference type="GO" id="GO:0005506">
    <property type="term" value="F:iron ion binding"/>
    <property type="evidence" value="ECO:0007669"/>
    <property type="project" value="InterPro"/>
</dbReference>
<evidence type="ECO:0000313" key="11">
    <source>
        <dbReference type="EMBL" id="KYK59874.1"/>
    </source>
</evidence>
<dbReference type="GO" id="GO:0004497">
    <property type="term" value="F:monooxygenase activity"/>
    <property type="evidence" value="ECO:0007669"/>
    <property type="project" value="UniProtKB-KW"/>
</dbReference>
<dbReference type="PRINTS" id="PR00465">
    <property type="entry name" value="EP450IV"/>
</dbReference>
<feature type="binding site" description="axial binding residue" evidence="8">
    <location>
        <position position="462"/>
    </location>
    <ligand>
        <name>heme</name>
        <dbReference type="ChEBI" id="CHEBI:30413"/>
    </ligand>
    <ligandPart>
        <name>Fe</name>
        <dbReference type="ChEBI" id="CHEBI:18248"/>
    </ligandPart>
</feature>
<dbReference type="Proteomes" id="UP000076580">
    <property type="component" value="Chromosome 01"/>
</dbReference>
<dbReference type="InterPro" id="IPR036396">
    <property type="entry name" value="Cyt_P450_sf"/>
</dbReference>